<dbReference type="GO" id="GO:0004565">
    <property type="term" value="F:beta-galactosidase activity"/>
    <property type="evidence" value="ECO:0007669"/>
    <property type="project" value="UniProtKB-EC"/>
</dbReference>
<evidence type="ECO:0000256" key="8">
    <source>
        <dbReference type="ARBA" id="ARBA00022801"/>
    </source>
</evidence>
<dbReference type="Pfam" id="PF00703">
    <property type="entry name" value="Glyco_hydro_2"/>
    <property type="match status" value="1"/>
</dbReference>
<evidence type="ECO:0000256" key="6">
    <source>
        <dbReference type="ARBA" id="ARBA00012756"/>
    </source>
</evidence>
<evidence type="ECO:0000259" key="13">
    <source>
        <dbReference type="SMART" id="SM00458"/>
    </source>
</evidence>
<reference evidence="15 16" key="1">
    <citation type="submission" date="2018-12" db="EMBL/GenBank/DDBJ databases">
        <title>The Draft Genome Sequence of the Soil Bacterium Pedobacter tournemirensis R1.</title>
        <authorList>
            <person name="He J."/>
        </authorList>
    </citation>
    <scope>NUCLEOTIDE SEQUENCE [LARGE SCALE GENOMIC DNA]</scope>
    <source>
        <strain evidence="15 16">R1</strain>
    </source>
</reference>
<dbReference type="Gene3D" id="2.60.40.10">
    <property type="entry name" value="Immunoglobulins"/>
    <property type="match status" value="2"/>
</dbReference>
<dbReference type="Gene3D" id="3.20.20.80">
    <property type="entry name" value="Glycosidases"/>
    <property type="match status" value="1"/>
</dbReference>
<evidence type="ECO:0000256" key="5">
    <source>
        <dbReference type="ARBA" id="ARBA00011245"/>
    </source>
</evidence>
<dbReference type="Proteomes" id="UP000290848">
    <property type="component" value="Unassembled WGS sequence"/>
</dbReference>
<dbReference type="EMBL" id="RXOC01000013">
    <property type="protein sequence ID" value="RXF67988.1"/>
    <property type="molecule type" value="Genomic_DNA"/>
</dbReference>
<dbReference type="AlphaFoldDB" id="A0A4Q0M4T2"/>
<dbReference type="InterPro" id="IPR006101">
    <property type="entry name" value="Glyco_hydro_2"/>
</dbReference>
<dbReference type="InterPro" id="IPR035992">
    <property type="entry name" value="Ricin_B-like_lectins"/>
</dbReference>
<dbReference type="InterPro" id="IPR036156">
    <property type="entry name" value="Beta-gal/glucu_dom_sf"/>
</dbReference>
<feature type="domain" description="Ricin B lectin" evidence="13">
    <location>
        <begin position="31"/>
        <end position="167"/>
    </location>
</feature>
<dbReference type="InterPro" id="IPR006104">
    <property type="entry name" value="Glyco_hydro_2_N"/>
</dbReference>
<dbReference type="InterPro" id="IPR006103">
    <property type="entry name" value="Glyco_hydro_2_cat"/>
</dbReference>
<dbReference type="Pfam" id="PF16353">
    <property type="entry name" value="LacZ_4"/>
    <property type="match status" value="1"/>
</dbReference>
<dbReference type="Gene3D" id="2.70.98.10">
    <property type="match status" value="1"/>
</dbReference>
<dbReference type="PROSITE" id="PS00608">
    <property type="entry name" value="GLYCOSYL_HYDROL_F2_2"/>
    <property type="match status" value="1"/>
</dbReference>
<dbReference type="SUPFAM" id="SSF74650">
    <property type="entry name" value="Galactose mutarotase-like"/>
    <property type="match status" value="1"/>
</dbReference>
<dbReference type="CDD" id="cd00161">
    <property type="entry name" value="beta-trefoil_Ricin-like"/>
    <property type="match status" value="1"/>
</dbReference>
<dbReference type="Pfam" id="PF14200">
    <property type="entry name" value="RicinB_lectin_2"/>
    <property type="match status" value="1"/>
</dbReference>
<dbReference type="InterPro" id="IPR023230">
    <property type="entry name" value="Glyco_hydro_2_CS"/>
</dbReference>
<dbReference type="PRINTS" id="PR00132">
    <property type="entry name" value="GLHYDRLASE2"/>
</dbReference>
<dbReference type="FunFam" id="3.20.20.80:FF:000018">
    <property type="entry name" value="Beta-galactosidase"/>
    <property type="match status" value="1"/>
</dbReference>
<dbReference type="SUPFAM" id="SSF49785">
    <property type="entry name" value="Galactose-binding domain-like"/>
    <property type="match status" value="1"/>
</dbReference>
<proteinExistence type="inferred from homology"/>
<protein>
    <recommendedName>
        <fullName evidence="7 12">Beta-galactosidase</fullName>
        <ecNumber evidence="6 12">3.2.1.23</ecNumber>
    </recommendedName>
    <alternativeName>
        <fullName evidence="11 12">Lactase</fullName>
    </alternativeName>
</protein>
<dbReference type="Pfam" id="PF02837">
    <property type="entry name" value="Glyco_hydro_2_N"/>
    <property type="match status" value="1"/>
</dbReference>
<dbReference type="SMART" id="SM00458">
    <property type="entry name" value="RICIN"/>
    <property type="match status" value="1"/>
</dbReference>
<feature type="domain" description="Beta galactosidase small chain/" evidence="14">
    <location>
        <begin position="930"/>
        <end position="1206"/>
    </location>
</feature>
<evidence type="ECO:0000256" key="10">
    <source>
        <dbReference type="ARBA" id="ARBA00023295"/>
    </source>
</evidence>
<organism evidence="15 16">
    <name type="scientific">Arcticibacter tournemirensis</name>
    <dbReference type="NCBI Taxonomy" id="699437"/>
    <lineage>
        <taxon>Bacteria</taxon>
        <taxon>Pseudomonadati</taxon>
        <taxon>Bacteroidota</taxon>
        <taxon>Sphingobacteriia</taxon>
        <taxon>Sphingobacteriales</taxon>
        <taxon>Sphingobacteriaceae</taxon>
        <taxon>Arcticibacter</taxon>
    </lineage>
</organism>
<evidence type="ECO:0000256" key="4">
    <source>
        <dbReference type="ARBA" id="ARBA00007401"/>
    </source>
</evidence>
<dbReference type="InterPro" id="IPR008979">
    <property type="entry name" value="Galactose-bd-like_sf"/>
</dbReference>
<evidence type="ECO:0000313" key="16">
    <source>
        <dbReference type="Proteomes" id="UP000290848"/>
    </source>
</evidence>
<comment type="subunit">
    <text evidence="5">Monomer.</text>
</comment>
<dbReference type="InterPro" id="IPR011013">
    <property type="entry name" value="Gal_mutarotase_sf_dom"/>
</dbReference>
<dbReference type="GO" id="GO:0009341">
    <property type="term" value="C:beta-galactosidase complex"/>
    <property type="evidence" value="ECO:0007669"/>
    <property type="project" value="InterPro"/>
</dbReference>
<dbReference type="Gene3D" id="2.80.10.50">
    <property type="match status" value="1"/>
</dbReference>
<keyword evidence="10 12" id="KW-0326">Glycosidase</keyword>
<comment type="similarity">
    <text evidence="4 12">Belongs to the glycosyl hydrolase 2 family.</text>
</comment>
<accession>A0A4Q0M4T2</accession>
<dbReference type="SUPFAM" id="SSF51445">
    <property type="entry name" value="(Trans)glycosidases"/>
    <property type="match status" value="1"/>
</dbReference>
<dbReference type="InterPro" id="IPR032312">
    <property type="entry name" value="LacZ_4"/>
</dbReference>
<gene>
    <name evidence="15" type="ORF">EKH83_17090</name>
</gene>
<sequence>MKKTLFSLRIIITLLVATTYYIRCQAQIIPSGNYKLVSENRLVADIRSNPSNFSRVYLGKDQDRNPSQAWLLIPVSNNLYKIATPDGLKSLDNGNKSSAKGNAILLWDNEEGNNNQLWRLSKKLNGAYTITSIASNLNLAVRTEGKDVSLFQVAPDNGDKTQEWWIKKITAKIKIEPREKKTEWENEEIFAVNKEPAHATYIPFPAETSFKNDPVYAHPWLDTRSPLHISLNGSWSFKWSKQPSERPQDFYKTDYNVSNWKTIPVPSNMEMQGYGTPIYTNITYPFRNDPPWVMGEVPQNWTAAKEPNPVGSYRRDFEIPSSWSGKEILIHFDGVISAMYLWINGKKVGYSENSFSPAEFNITPYIKTGKNTLAVEVYKYSDGSYLEDQDMTRFSGIHRRVYLCAVPKVHIKDFFLKSNFSGDFKSAQFTADVKIRNSAKSRPTGTSLVVKLYDPMGTLVSNRSIDSAILSGNAKEQVVHLSGNVRNPILWSAETPALYTAVLLLKRKDGKNEELVSSKFGFRKVEIKDSQLLINGEPVLLKGVNRHEIHPTLGKAVTTESMIQDILLMKQHNINTVRSCHYPNDPVWLQLCDSYGLYIIDEANHETHGHQKISTYPSWKAAIIDREVRLVERDKNHPSVIIWSLGNEAGNGDNFVAAREAIRSLDLSRPIHYEGRNSVADIESNMYPSVQNIIDKGRQASEKPYFMCEYAHAMGNAVGNLKEYWDAIESHKRLIGGCIWEWVDQGLSKPIPGDPSGKTFFAYGGDFGDQPNDGTFSIKGLVTSDRIVKPALEEVKKVYQYIKFDGTGILNKKIKLTNKYDFLNLNLFDLTWSLSEDGEIIQYGVLDQTNVEPNASAILFIPFKDPILRPGAEYHIKVEVKTKEKLPWADKGHVVAWSQAEVPFNVHEAAGPSIKSIPDLAVQQDDKQVRMSGKSFSLHIEKTSGKISLLEYGSKRFIKNAMEGLEFNLYRAMIDNDHTGDWGQEYDTRKFGFDSLKYVLQSLDVKELSKKELSLTTVTQAISKSGFKVVSRLKYHVYGDGRIDVEATFTPDTTSKFITRLGLRMILNEGLETVEWYGRGPHENYIDRKESAPFGRYSRRVSAMVEPYEKPQSMGNREDVRWIKLTGTDRSGIEIQAKSKLSFTALHFTDQDLGKARHMYELKPRKETILSLDYQQMGLGNGSCGPIQLPEYLVPAAPASLSFTIRPCISR</sequence>
<dbReference type="Pfam" id="PF02929">
    <property type="entry name" value="Bgal_small_N"/>
    <property type="match status" value="1"/>
</dbReference>
<dbReference type="InterPro" id="IPR050347">
    <property type="entry name" value="Bact_Beta-galactosidase"/>
</dbReference>
<dbReference type="InterPro" id="IPR006102">
    <property type="entry name" value="Ig-like_GH2"/>
</dbReference>
<evidence type="ECO:0000256" key="1">
    <source>
        <dbReference type="ARBA" id="ARBA00001412"/>
    </source>
</evidence>
<evidence type="ECO:0000256" key="7">
    <source>
        <dbReference type="ARBA" id="ARBA00013303"/>
    </source>
</evidence>
<dbReference type="InterPro" id="IPR023232">
    <property type="entry name" value="Glyco_hydro_2_AS"/>
</dbReference>
<comment type="catalytic activity">
    <reaction evidence="1 12">
        <text>Hydrolysis of terminal non-reducing beta-D-galactose residues in beta-D-galactosides.</text>
        <dbReference type="EC" id="3.2.1.23"/>
    </reaction>
</comment>
<dbReference type="SUPFAM" id="SSF49303">
    <property type="entry name" value="beta-Galactosidase/glucuronidase domain"/>
    <property type="match status" value="2"/>
</dbReference>
<comment type="cofactor">
    <cofactor evidence="2">
        <name>Ca(2+)</name>
        <dbReference type="ChEBI" id="CHEBI:29108"/>
    </cofactor>
</comment>
<dbReference type="InterPro" id="IPR000772">
    <property type="entry name" value="Ricin_B_lectin"/>
</dbReference>
<name>A0A4Q0M4T2_9SPHI</name>
<dbReference type="RefSeq" id="WP_128770676.1">
    <property type="nucleotide sequence ID" value="NZ_RXOC01000013.1"/>
</dbReference>
<evidence type="ECO:0000259" key="14">
    <source>
        <dbReference type="SMART" id="SM01038"/>
    </source>
</evidence>
<dbReference type="PANTHER" id="PTHR46323">
    <property type="entry name" value="BETA-GALACTOSIDASE"/>
    <property type="match status" value="1"/>
</dbReference>
<evidence type="ECO:0000256" key="12">
    <source>
        <dbReference type="RuleBase" id="RU361154"/>
    </source>
</evidence>
<evidence type="ECO:0000256" key="3">
    <source>
        <dbReference type="ARBA" id="ARBA00001959"/>
    </source>
</evidence>
<dbReference type="GO" id="GO:0005990">
    <property type="term" value="P:lactose catabolic process"/>
    <property type="evidence" value="ECO:0007669"/>
    <property type="project" value="TreeGrafter"/>
</dbReference>
<dbReference type="Pfam" id="PF02836">
    <property type="entry name" value="Glyco_hydro_2_C"/>
    <property type="match status" value="1"/>
</dbReference>
<dbReference type="InterPro" id="IPR004199">
    <property type="entry name" value="B-gal_small/dom_5"/>
</dbReference>
<keyword evidence="8 12" id="KW-0378">Hydrolase</keyword>
<dbReference type="PANTHER" id="PTHR46323:SF2">
    <property type="entry name" value="BETA-GALACTOSIDASE"/>
    <property type="match status" value="1"/>
</dbReference>
<dbReference type="SUPFAM" id="SSF50370">
    <property type="entry name" value="Ricin B-like lectins"/>
    <property type="match status" value="1"/>
</dbReference>
<dbReference type="SMART" id="SM01038">
    <property type="entry name" value="Bgal_small_N"/>
    <property type="match status" value="1"/>
</dbReference>
<evidence type="ECO:0000256" key="9">
    <source>
        <dbReference type="ARBA" id="ARBA00022837"/>
    </source>
</evidence>
<dbReference type="EC" id="3.2.1.23" evidence="6 12"/>
<dbReference type="InterPro" id="IPR014718">
    <property type="entry name" value="GH-type_carb-bd"/>
</dbReference>
<dbReference type="InterPro" id="IPR017853">
    <property type="entry name" value="GH"/>
</dbReference>
<dbReference type="PROSITE" id="PS00719">
    <property type="entry name" value="GLYCOSYL_HYDROL_F2_1"/>
    <property type="match status" value="1"/>
</dbReference>
<evidence type="ECO:0000256" key="11">
    <source>
        <dbReference type="ARBA" id="ARBA00032230"/>
    </source>
</evidence>
<dbReference type="GO" id="GO:0030246">
    <property type="term" value="F:carbohydrate binding"/>
    <property type="evidence" value="ECO:0007669"/>
    <property type="project" value="InterPro"/>
</dbReference>
<dbReference type="PROSITE" id="PS50231">
    <property type="entry name" value="RICIN_B_LECTIN"/>
    <property type="match status" value="1"/>
</dbReference>
<comment type="cofactor">
    <cofactor evidence="3">
        <name>Na(+)</name>
        <dbReference type="ChEBI" id="CHEBI:29101"/>
    </cofactor>
</comment>
<keyword evidence="9" id="KW-0106">Calcium</keyword>
<dbReference type="Gene3D" id="2.60.120.260">
    <property type="entry name" value="Galactose-binding domain-like"/>
    <property type="match status" value="1"/>
</dbReference>
<comment type="caution">
    <text evidence="15">The sequence shown here is derived from an EMBL/GenBank/DDBJ whole genome shotgun (WGS) entry which is preliminary data.</text>
</comment>
<evidence type="ECO:0000256" key="2">
    <source>
        <dbReference type="ARBA" id="ARBA00001913"/>
    </source>
</evidence>
<evidence type="ECO:0000313" key="15">
    <source>
        <dbReference type="EMBL" id="RXF67988.1"/>
    </source>
</evidence>
<dbReference type="InterPro" id="IPR013783">
    <property type="entry name" value="Ig-like_fold"/>
</dbReference>